<feature type="compositionally biased region" description="Pro residues" evidence="1">
    <location>
        <begin position="199"/>
        <end position="213"/>
    </location>
</feature>
<keyword evidence="3" id="KW-1185">Reference proteome</keyword>
<reference evidence="2" key="1">
    <citation type="journal article" date="2022" name="Int. J. Mol. Sci.">
        <title>Draft Genome of Tanacetum Coccineum: Genomic Comparison of Closely Related Tanacetum-Family Plants.</title>
        <authorList>
            <person name="Yamashiro T."/>
            <person name="Shiraishi A."/>
            <person name="Nakayama K."/>
            <person name="Satake H."/>
        </authorList>
    </citation>
    <scope>NUCLEOTIDE SEQUENCE</scope>
</reference>
<dbReference type="PANTHER" id="PTHR11439">
    <property type="entry name" value="GAG-POL-RELATED RETROTRANSPOSON"/>
    <property type="match status" value="1"/>
</dbReference>
<dbReference type="PANTHER" id="PTHR11439:SF509">
    <property type="entry name" value="RNA-DIRECTED DNA POLYMERASE"/>
    <property type="match status" value="1"/>
</dbReference>
<organism evidence="2 3">
    <name type="scientific">Tanacetum coccineum</name>
    <dbReference type="NCBI Taxonomy" id="301880"/>
    <lineage>
        <taxon>Eukaryota</taxon>
        <taxon>Viridiplantae</taxon>
        <taxon>Streptophyta</taxon>
        <taxon>Embryophyta</taxon>
        <taxon>Tracheophyta</taxon>
        <taxon>Spermatophyta</taxon>
        <taxon>Magnoliopsida</taxon>
        <taxon>eudicotyledons</taxon>
        <taxon>Gunneridae</taxon>
        <taxon>Pentapetalae</taxon>
        <taxon>asterids</taxon>
        <taxon>campanulids</taxon>
        <taxon>Asterales</taxon>
        <taxon>Asteraceae</taxon>
        <taxon>Asteroideae</taxon>
        <taxon>Anthemideae</taxon>
        <taxon>Anthemidinae</taxon>
        <taxon>Tanacetum</taxon>
    </lineage>
</organism>
<dbReference type="CDD" id="cd09272">
    <property type="entry name" value="RNase_HI_RT_Ty1"/>
    <property type="match status" value="1"/>
</dbReference>
<evidence type="ECO:0008006" key="4">
    <source>
        <dbReference type="Google" id="ProtNLM"/>
    </source>
</evidence>
<feature type="compositionally biased region" description="Polar residues" evidence="1">
    <location>
        <begin position="180"/>
        <end position="189"/>
    </location>
</feature>
<evidence type="ECO:0000313" key="2">
    <source>
        <dbReference type="EMBL" id="GJT14222.1"/>
    </source>
</evidence>
<protein>
    <recommendedName>
        <fullName evidence="4">Reverse transcriptase Ty1/copia-type domain-containing protein</fullName>
    </recommendedName>
</protein>
<dbReference type="Proteomes" id="UP001151760">
    <property type="component" value="Unassembled WGS sequence"/>
</dbReference>
<proteinExistence type="predicted"/>
<feature type="region of interest" description="Disordered" evidence="1">
    <location>
        <begin position="173"/>
        <end position="242"/>
    </location>
</feature>
<reference evidence="2" key="2">
    <citation type="submission" date="2022-01" db="EMBL/GenBank/DDBJ databases">
        <authorList>
            <person name="Yamashiro T."/>
            <person name="Shiraishi A."/>
            <person name="Satake H."/>
            <person name="Nakayama K."/>
        </authorList>
    </citation>
    <scope>NUCLEOTIDE SEQUENCE</scope>
</reference>
<comment type="caution">
    <text evidence="2">The sequence shown here is derived from an EMBL/GenBank/DDBJ whole genome shotgun (WGS) entry which is preliminary data.</text>
</comment>
<feature type="region of interest" description="Disordered" evidence="1">
    <location>
        <begin position="301"/>
        <end position="374"/>
    </location>
</feature>
<sequence length="407" mass="45868">MIGGLMYLTASQPDIAFATFVYARYQARPTEKYLKEVKMIFHYLKHSINIGLWYSKDSGFELIAYSDADHAGCHDDCKSTSRGIQFQGDKLVRWSSKKHDCTAMSTAEAEYHVEQGTIELYFIGTEYQLANLFTKALPRERVEYLVHRIGVLETPRPLLPTMLLVATTNPNAGQEHHVVAQSQPSSSTLPVPFTSSPPVQSPPPIPTPTPIPETKPEPIGHTFEEPSPTHQHFSPPQEQAQGQMTMDDLLQVVPQLMSRIDSLETYLKQTKLTMGSVIVKLVKKVKKLEGILKRRNVVLSNSEEEELEAQGRKREEQVEDISPTTLEEAKTLSKVASQKPKSIDKGRRSIPSPDKGQREGKAPMIIEEAPKKSKEQILQEEASLAEAIRLDTLQKKRRLNKYTWILS</sequence>
<accession>A0ABQ5BJI1</accession>
<evidence type="ECO:0000313" key="3">
    <source>
        <dbReference type="Proteomes" id="UP001151760"/>
    </source>
</evidence>
<feature type="compositionally biased region" description="Basic and acidic residues" evidence="1">
    <location>
        <begin position="214"/>
        <end position="224"/>
    </location>
</feature>
<gene>
    <name evidence="2" type="ORF">Tco_0861264</name>
</gene>
<name>A0ABQ5BJI1_9ASTR</name>
<evidence type="ECO:0000256" key="1">
    <source>
        <dbReference type="SAM" id="MobiDB-lite"/>
    </source>
</evidence>
<feature type="compositionally biased region" description="Polar residues" evidence="1">
    <location>
        <begin position="228"/>
        <end position="242"/>
    </location>
</feature>
<dbReference type="EMBL" id="BQNB010013295">
    <property type="protein sequence ID" value="GJT14222.1"/>
    <property type="molecule type" value="Genomic_DNA"/>
</dbReference>